<evidence type="ECO:0000313" key="2">
    <source>
        <dbReference type="EMBL" id="ANY85520.1"/>
    </source>
</evidence>
<proteinExistence type="predicted"/>
<organism evidence="2">
    <name type="scientific">Microvirga ossetica</name>
    <dbReference type="NCBI Taxonomy" id="1882682"/>
    <lineage>
        <taxon>Bacteria</taxon>
        <taxon>Pseudomonadati</taxon>
        <taxon>Pseudomonadota</taxon>
        <taxon>Alphaproteobacteria</taxon>
        <taxon>Hyphomicrobiales</taxon>
        <taxon>Methylobacteriaceae</taxon>
        <taxon>Microvirga</taxon>
    </lineage>
</organism>
<keyword evidence="2" id="KW-0614">Plasmid</keyword>
<feature type="region of interest" description="Disordered" evidence="1">
    <location>
        <begin position="1"/>
        <end position="20"/>
    </location>
</feature>
<protein>
    <submittedName>
        <fullName evidence="2">Uncharacterized protein</fullName>
    </submittedName>
</protein>
<gene>
    <name evidence="2" type="ORF">BB934_45720</name>
</gene>
<reference evidence="2" key="1">
    <citation type="submission" date="2016-07" db="EMBL/GenBank/DDBJ databases">
        <title>Microvirga ossetica sp. nov. a new species of rhizobia isolated from root nodules of the legume species Vicia alpestris Steven originated from North Ossetia region in the Caucasus.</title>
        <authorList>
            <person name="Safronova V.I."/>
            <person name="Kuznetsova I.G."/>
            <person name="Sazanova A.L."/>
            <person name="Belimov A."/>
            <person name="Andronov E."/>
            <person name="Osledkin Y.S."/>
            <person name="Onishchuk O.P."/>
            <person name="Kurchak O.N."/>
            <person name="Shaposhnikov A.I."/>
            <person name="Willems A."/>
            <person name="Tikhonovich I.A."/>
        </authorList>
    </citation>
    <scope>NUCLEOTIDE SEQUENCE [LARGE SCALE GENOMIC DNA]</scope>
    <source>
        <strain evidence="2">V5/3M</strain>
        <plasmid evidence="2">unnamed5</plasmid>
    </source>
</reference>
<sequence length="109" mass="12127">MTNRITPPLFRSHRGIGSPKLTPGQLVGCQHPGGLPMEAVAYGTGETEDGRNVRFWVVHERHEDGKQVLVGPMTTYTDQEANAEMAEASRVLDAMAHNRKHFTPARRLH</sequence>
<dbReference type="AlphaFoldDB" id="A0A1B2EZU7"/>
<dbReference type="RefSeq" id="WP_099516289.1">
    <property type="nucleotide sequence ID" value="NZ_CP016621.1"/>
</dbReference>
<geneLocation type="plasmid" evidence="2">
    <name>unnamed5</name>
</geneLocation>
<dbReference type="EMBL" id="CP016621">
    <property type="protein sequence ID" value="ANY85520.1"/>
    <property type="molecule type" value="Genomic_DNA"/>
</dbReference>
<name>A0A1B2EZU7_9HYPH</name>
<accession>A0A1B2EZU7</accession>
<evidence type="ECO:0000256" key="1">
    <source>
        <dbReference type="SAM" id="MobiDB-lite"/>
    </source>
</evidence>
<dbReference type="KEGG" id="moc:BB934_45720"/>